<gene>
    <name evidence="2" type="ORF">Cgig2_018025</name>
</gene>
<proteinExistence type="predicted"/>
<feature type="compositionally biased region" description="Basic and acidic residues" evidence="1">
    <location>
        <begin position="138"/>
        <end position="151"/>
    </location>
</feature>
<feature type="compositionally biased region" description="Acidic residues" evidence="1">
    <location>
        <begin position="153"/>
        <end position="173"/>
    </location>
</feature>
<evidence type="ECO:0000256" key="1">
    <source>
        <dbReference type="SAM" id="MobiDB-lite"/>
    </source>
</evidence>
<name>A0A9Q1JZ33_9CARY</name>
<evidence type="ECO:0000313" key="3">
    <source>
        <dbReference type="Proteomes" id="UP001153076"/>
    </source>
</evidence>
<feature type="region of interest" description="Disordered" evidence="1">
    <location>
        <begin position="100"/>
        <end position="201"/>
    </location>
</feature>
<organism evidence="2 3">
    <name type="scientific">Carnegiea gigantea</name>
    <dbReference type="NCBI Taxonomy" id="171969"/>
    <lineage>
        <taxon>Eukaryota</taxon>
        <taxon>Viridiplantae</taxon>
        <taxon>Streptophyta</taxon>
        <taxon>Embryophyta</taxon>
        <taxon>Tracheophyta</taxon>
        <taxon>Spermatophyta</taxon>
        <taxon>Magnoliopsida</taxon>
        <taxon>eudicotyledons</taxon>
        <taxon>Gunneridae</taxon>
        <taxon>Pentapetalae</taxon>
        <taxon>Caryophyllales</taxon>
        <taxon>Cactineae</taxon>
        <taxon>Cactaceae</taxon>
        <taxon>Cactoideae</taxon>
        <taxon>Echinocereeae</taxon>
        <taxon>Carnegiea</taxon>
    </lineage>
</organism>
<evidence type="ECO:0000313" key="2">
    <source>
        <dbReference type="EMBL" id="KAJ8433491.1"/>
    </source>
</evidence>
<dbReference type="Proteomes" id="UP001153076">
    <property type="component" value="Unassembled WGS sequence"/>
</dbReference>
<dbReference type="AlphaFoldDB" id="A0A9Q1JZ33"/>
<keyword evidence="3" id="KW-1185">Reference proteome</keyword>
<reference evidence="2" key="1">
    <citation type="submission" date="2022-04" db="EMBL/GenBank/DDBJ databases">
        <title>Carnegiea gigantea Genome sequencing and assembly v2.</title>
        <authorList>
            <person name="Copetti D."/>
            <person name="Sanderson M.J."/>
            <person name="Burquez A."/>
            <person name="Wojciechowski M.F."/>
        </authorList>
    </citation>
    <scope>NUCLEOTIDE SEQUENCE</scope>
    <source>
        <strain evidence="2">SGP5-SGP5p</strain>
        <tissue evidence="2">Aerial part</tissue>
    </source>
</reference>
<feature type="compositionally biased region" description="Basic and acidic residues" evidence="1">
    <location>
        <begin position="174"/>
        <end position="191"/>
    </location>
</feature>
<accession>A0A9Q1JZ33</accession>
<sequence>MDVNTAVAREGGRGREIVMYVLCGVLVESGDGKVTYEGGSRKCMVIREGIGVKELLKMVIFKGNDEHGYMYVAGNAGPVRQPHARVVVCESRVQDIGEGKQIARSGGKCNDDEEVGEESDNNEARVKRNSRSLGVEGGELRGSRLRLRGDTIEMSDDDEISIATEDAGDEEATKEDNAGDERAAEKQCSDRNKRKGCTDGNGVNDNVWPRSGMEAQSYHRKLSIWKKFQDFVYVVCPAGLQFSMYSRPAAEIFPNSLAHTHCAGIEYHGRYCAKPGCTCSCAQHSNNHYVHHRAAVYCVVPACCGDSPNLQAHIHCAGVLYHGRHYMKPG</sequence>
<comment type="caution">
    <text evidence="2">The sequence shown here is derived from an EMBL/GenBank/DDBJ whole genome shotgun (WGS) entry which is preliminary data.</text>
</comment>
<protein>
    <submittedName>
        <fullName evidence="2">Uncharacterized protein</fullName>
    </submittedName>
</protein>
<dbReference type="EMBL" id="JAKOGI010000534">
    <property type="protein sequence ID" value="KAJ8433491.1"/>
    <property type="molecule type" value="Genomic_DNA"/>
</dbReference>
<feature type="compositionally biased region" description="Acidic residues" evidence="1">
    <location>
        <begin position="111"/>
        <end position="121"/>
    </location>
</feature>